<dbReference type="AlphaFoldDB" id="A0A8T0GYA3"/>
<dbReference type="Proteomes" id="UP000822688">
    <property type="component" value="Chromosome 8"/>
</dbReference>
<keyword evidence="3" id="KW-1185">Reference proteome</keyword>
<protein>
    <submittedName>
        <fullName evidence="2">Uncharacterized protein</fullName>
    </submittedName>
</protein>
<feature type="chain" id="PRO_5035721940" evidence="1">
    <location>
        <begin position="20"/>
        <end position="52"/>
    </location>
</feature>
<keyword evidence="1" id="KW-0732">Signal</keyword>
<comment type="caution">
    <text evidence="2">The sequence shown here is derived from an EMBL/GenBank/DDBJ whole genome shotgun (WGS) entry which is preliminary data.</text>
</comment>
<dbReference type="EMBL" id="CM026429">
    <property type="protein sequence ID" value="KAG0563853.1"/>
    <property type="molecule type" value="Genomic_DNA"/>
</dbReference>
<accession>A0A8T0GYA3</accession>
<sequence length="52" mass="6184">MWGFVWVCFALEYCLRVDGCLVLGRSFARLDQRLNVGKNVQQNMEFLVVRRF</sequence>
<name>A0A8T0GYA3_CERPU</name>
<evidence type="ECO:0000313" key="2">
    <source>
        <dbReference type="EMBL" id="KAG0563853.1"/>
    </source>
</evidence>
<evidence type="ECO:0000313" key="3">
    <source>
        <dbReference type="Proteomes" id="UP000822688"/>
    </source>
</evidence>
<feature type="signal peptide" evidence="1">
    <location>
        <begin position="1"/>
        <end position="19"/>
    </location>
</feature>
<reference evidence="2" key="1">
    <citation type="submission" date="2020-06" db="EMBL/GenBank/DDBJ databases">
        <title>WGS assembly of Ceratodon purpureus strain R40.</title>
        <authorList>
            <person name="Carey S.B."/>
            <person name="Jenkins J."/>
            <person name="Shu S."/>
            <person name="Lovell J.T."/>
            <person name="Sreedasyam A."/>
            <person name="Maumus F."/>
            <person name="Tiley G.P."/>
            <person name="Fernandez-Pozo N."/>
            <person name="Barry K."/>
            <person name="Chen C."/>
            <person name="Wang M."/>
            <person name="Lipzen A."/>
            <person name="Daum C."/>
            <person name="Saski C.A."/>
            <person name="Payton A.C."/>
            <person name="Mcbreen J.C."/>
            <person name="Conrad R.E."/>
            <person name="Kollar L.M."/>
            <person name="Olsson S."/>
            <person name="Huttunen S."/>
            <person name="Landis J.B."/>
            <person name="Wickett N.J."/>
            <person name="Johnson M.G."/>
            <person name="Rensing S.A."/>
            <person name="Grimwood J."/>
            <person name="Schmutz J."/>
            <person name="Mcdaniel S.F."/>
        </authorList>
    </citation>
    <scope>NUCLEOTIDE SEQUENCE</scope>
    <source>
        <strain evidence="2">R40</strain>
    </source>
</reference>
<organism evidence="2 3">
    <name type="scientific">Ceratodon purpureus</name>
    <name type="common">Fire moss</name>
    <name type="synonym">Dicranum purpureum</name>
    <dbReference type="NCBI Taxonomy" id="3225"/>
    <lineage>
        <taxon>Eukaryota</taxon>
        <taxon>Viridiplantae</taxon>
        <taxon>Streptophyta</taxon>
        <taxon>Embryophyta</taxon>
        <taxon>Bryophyta</taxon>
        <taxon>Bryophytina</taxon>
        <taxon>Bryopsida</taxon>
        <taxon>Dicranidae</taxon>
        <taxon>Pseudoditrichales</taxon>
        <taxon>Ditrichaceae</taxon>
        <taxon>Ceratodon</taxon>
    </lineage>
</organism>
<evidence type="ECO:0000256" key="1">
    <source>
        <dbReference type="SAM" id="SignalP"/>
    </source>
</evidence>
<gene>
    <name evidence="2" type="ORF">KC19_8G064700</name>
</gene>
<proteinExistence type="predicted"/>